<comment type="caution">
    <text evidence="1">The sequence shown here is derived from an EMBL/GenBank/DDBJ whole genome shotgun (WGS) entry which is preliminary data.</text>
</comment>
<dbReference type="OrthoDB" id="4637404at2"/>
<name>A0A1X1RHZ5_MYCFA</name>
<protein>
    <submittedName>
        <fullName evidence="1">Uncharacterized protein</fullName>
    </submittedName>
</protein>
<dbReference type="STRING" id="1793.AWC04_04465"/>
<dbReference type="EMBL" id="LQOJ01000020">
    <property type="protein sequence ID" value="ORV06714.1"/>
    <property type="molecule type" value="Genomic_DNA"/>
</dbReference>
<dbReference type="PIRSF" id="PIRSF021591">
    <property type="entry name" value="UCP021591"/>
    <property type="match status" value="1"/>
</dbReference>
<evidence type="ECO:0000313" key="1">
    <source>
        <dbReference type="EMBL" id="ORV06714.1"/>
    </source>
</evidence>
<dbReference type="AlphaFoldDB" id="A0A1X1RHZ5"/>
<organism evidence="1 2">
    <name type="scientific">Mycolicibacterium fallax</name>
    <name type="common">Mycobacterium fallax</name>
    <dbReference type="NCBI Taxonomy" id="1793"/>
    <lineage>
        <taxon>Bacteria</taxon>
        <taxon>Bacillati</taxon>
        <taxon>Actinomycetota</taxon>
        <taxon>Actinomycetes</taxon>
        <taxon>Mycobacteriales</taxon>
        <taxon>Mycobacteriaceae</taxon>
        <taxon>Mycolicibacterium</taxon>
    </lineage>
</organism>
<evidence type="ECO:0000313" key="2">
    <source>
        <dbReference type="Proteomes" id="UP000193484"/>
    </source>
</evidence>
<proteinExistence type="predicted"/>
<gene>
    <name evidence="1" type="ORF">AWC04_04465</name>
</gene>
<dbReference type="RefSeq" id="WP_085093512.1">
    <property type="nucleotide sequence ID" value="NZ_AP022603.1"/>
</dbReference>
<reference evidence="1 2" key="1">
    <citation type="submission" date="2016-01" db="EMBL/GenBank/DDBJ databases">
        <title>The new phylogeny of the genus Mycobacterium.</title>
        <authorList>
            <person name="Tarcisio F."/>
            <person name="Conor M."/>
            <person name="Antonella G."/>
            <person name="Elisabetta G."/>
            <person name="Giulia F.S."/>
            <person name="Sara T."/>
            <person name="Anna F."/>
            <person name="Clotilde B."/>
            <person name="Roberto B."/>
            <person name="Veronica D.S."/>
            <person name="Fabio R."/>
            <person name="Monica P."/>
            <person name="Olivier J."/>
            <person name="Enrico T."/>
            <person name="Nicola S."/>
        </authorList>
    </citation>
    <scope>NUCLEOTIDE SEQUENCE [LARGE SCALE GENOMIC DNA]</scope>
    <source>
        <strain evidence="1 2">DSM 44179</strain>
    </source>
</reference>
<dbReference type="Proteomes" id="UP000193484">
    <property type="component" value="Unassembled WGS sequence"/>
</dbReference>
<accession>A0A1X1RHZ5</accession>
<dbReference type="InterPro" id="IPR016793">
    <property type="entry name" value="UCP021591"/>
</dbReference>
<sequence>MRKTILTAATAALLAGALTPATPALADDPPPPPAPALHHIRYTVSADGPIWARIYYRDTEPVMFSDYSHNPFQFSPRADVDLGPGQPWVLETMLADPEMWAMVTVQSGEAPNFPTPNFGCVLEVDGVVVKTGSGPKGALCSLRNW</sequence>
<keyword evidence="2" id="KW-1185">Reference proteome</keyword>